<name>A0A0D2WQ32_CAPO3</name>
<feature type="compositionally biased region" description="Basic and acidic residues" evidence="1">
    <location>
        <begin position="118"/>
        <end position="141"/>
    </location>
</feature>
<dbReference type="Pfam" id="PF09409">
    <property type="entry name" value="PUB"/>
    <property type="match status" value="1"/>
</dbReference>
<dbReference type="InterPro" id="IPR036339">
    <property type="entry name" value="PUB-like_dom_sf"/>
</dbReference>
<feature type="region of interest" description="Disordered" evidence="1">
    <location>
        <begin position="91"/>
        <end position="151"/>
    </location>
</feature>
<dbReference type="InterPro" id="IPR018997">
    <property type="entry name" value="PUB_domain"/>
</dbReference>
<dbReference type="PROSITE" id="PS51397">
    <property type="entry name" value="WLM"/>
    <property type="match status" value="1"/>
</dbReference>
<dbReference type="CDD" id="cd10463">
    <property type="entry name" value="PUB_WLM"/>
    <property type="match status" value="1"/>
</dbReference>
<dbReference type="CDD" id="cd17039">
    <property type="entry name" value="Ubl_ubiquitin_like"/>
    <property type="match status" value="1"/>
</dbReference>
<dbReference type="SMART" id="SM00580">
    <property type="entry name" value="PUG"/>
    <property type="match status" value="1"/>
</dbReference>
<dbReference type="Gene3D" id="1.20.58.2190">
    <property type="match status" value="1"/>
</dbReference>
<evidence type="ECO:0000313" key="3">
    <source>
        <dbReference type="EMBL" id="KJE92983.1"/>
    </source>
</evidence>
<dbReference type="AlphaFoldDB" id="A0A0D2WQ32"/>
<proteinExistence type="predicted"/>
<dbReference type="Proteomes" id="UP000008743">
    <property type="component" value="Unassembled WGS sequence"/>
</dbReference>
<feature type="region of interest" description="Disordered" evidence="1">
    <location>
        <begin position="18"/>
        <end position="41"/>
    </location>
</feature>
<feature type="region of interest" description="Disordered" evidence="1">
    <location>
        <begin position="425"/>
        <end position="457"/>
    </location>
</feature>
<dbReference type="PANTHER" id="PTHR47796:SF1">
    <property type="entry name" value="OS08G0500800 PROTEIN"/>
    <property type="match status" value="1"/>
</dbReference>
<dbReference type="STRING" id="595528.A0A0D2WQ32"/>
<feature type="domain" description="WLM" evidence="2">
    <location>
        <begin position="220"/>
        <end position="428"/>
    </location>
</feature>
<dbReference type="InterPro" id="IPR013536">
    <property type="entry name" value="WLM_dom"/>
</dbReference>
<sequence length="650" mass="70389">MRIHFDVTFSRQVASFHYEASSSSSDKTPDARPSASSISLDDDPTLLRLQLELARLFHVVPSMQRLILRGRRLDTNQTSSTAATVTSALATGGTLTGGTGSRNAPSALRSRTATENSNDDRTMRGSDLDERNEHRDNHDDGNDIDDADGQSEKQSLDTLGIVNGDRIMLLGSTLTDVEEVRQAEGSALKAIEERRLMRTKAQSSQSRRQAPVKPFADRDSSGLGREYGFARLESLPYFTYPSPSDALELLRRLSTDPGIVAVVKKHHWLVGALVEMPPEGKVGIDDVCVLGYNTNKGQSIALRLRTDDLTGFRQYNVIKKTLIHELAHMVHSDHNADFHALNKQLTQETEQLDWTRNGGHALGGAPVYMPPDGNAGTDPYAWERDELTEEDVMTTTARSSGVALGGGSFRSNLPRTELAALAALSRSQAAQPREQTISSGKGQAAAAPAAPASTRAPDFDEHAIVISRVMVPSSPPSPVAQPVHMSLDDTPTTTLPTSSTASPMSIHGQNDDAGLMVLANNSHEPDAADATSNSVDPLGMELASQYGSLNKLERATAAARQIAVSAGAQECLRTLQVYLGNALRYPKDPKYHRIRATNQAFQDRVASVEGGTELLELAGFAREQDAFRLSAYDPGLIWLIKNVVDEQLAH</sequence>
<gene>
    <name evidence="3" type="ORF">CAOG_003851</name>
</gene>
<evidence type="ECO:0000259" key="2">
    <source>
        <dbReference type="PROSITE" id="PS51397"/>
    </source>
</evidence>
<reference evidence="4" key="1">
    <citation type="submission" date="2011-02" db="EMBL/GenBank/DDBJ databases">
        <title>The Genome Sequence of Capsaspora owczarzaki ATCC 30864.</title>
        <authorList>
            <person name="Russ C."/>
            <person name="Cuomo C."/>
            <person name="Burger G."/>
            <person name="Gray M.W."/>
            <person name="Holland P.W.H."/>
            <person name="King N."/>
            <person name="Lang F.B.F."/>
            <person name="Roger A.J."/>
            <person name="Ruiz-Trillo I."/>
            <person name="Young S.K."/>
            <person name="Zeng Q."/>
            <person name="Gargeya S."/>
            <person name="Alvarado L."/>
            <person name="Berlin A."/>
            <person name="Chapman S.B."/>
            <person name="Chen Z."/>
            <person name="Freedman E."/>
            <person name="Gellesch M."/>
            <person name="Goldberg J."/>
            <person name="Griggs A."/>
            <person name="Gujja S."/>
            <person name="Heilman E."/>
            <person name="Heiman D."/>
            <person name="Howarth C."/>
            <person name="Mehta T."/>
            <person name="Neiman D."/>
            <person name="Pearson M."/>
            <person name="Roberts A."/>
            <person name="Saif S."/>
            <person name="Shea T."/>
            <person name="Shenoy N."/>
            <person name="Sisk P."/>
            <person name="Stolte C."/>
            <person name="Sykes S."/>
            <person name="White J."/>
            <person name="Yandava C."/>
            <person name="Haas B."/>
            <person name="Nusbaum C."/>
            <person name="Birren B."/>
        </authorList>
    </citation>
    <scope>NUCLEOTIDE SEQUENCE</scope>
    <source>
        <strain evidence="4">ATCC 30864</strain>
    </source>
</reference>
<protein>
    <submittedName>
        <fullName evidence="3">Zinc metalloproteinase</fullName>
    </submittedName>
</protein>
<dbReference type="RefSeq" id="XP_004363579.1">
    <property type="nucleotide sequence ID" value="XM_004363522.2"/>
</dbReference>
<organism evidence="3 4">
    <name type="scientific">Capsaspora owczarzaki (strain ATCC 30864)</name>
    <dbReference type="NCBI Taxonomy" id="595528"/>
    <lineage>
        <taxon>Eukaryota</taxon>
        <taxon>Filasterea</taxon>
        <taxon>Capsaspora</taxon>
    </lineage>
</organism>
<dbReference type="OrthoDB" id="49605at2759"/>
<dbReference type="InParanoid" id="A0A0D2WQ32"/>
<dbReference type="eggNOG" id="KOG2699">
    <property type="taxonomic scope" value="Eukaryota"/>
</dbReference>
<dbReference type="eggNOG" id="KOG4842">
    <property type="taxonomic scope" value="Eukaryota"/>
</dbReference>
<evidence type="ECO:0000313" key="4">
    <source>
        <dbReference type="Proteomes" id="UP000008743"/>
    </source>
</evidence>
<feature type="region of interest" description="Disordered" evidence="1">
    <location>
        <begin position="197"/>
        <end position="219"/>
    </location>
</feature>
<accession>A0A0D2WQ32</accession>
<dbReference type="OMA" id="DFDEHAI"/>
<dbReference type="Pfam" id="PF08325">
    <property type="entry name" value="WLM"/>
    <property type="match status" value="1"/>
</dbReference>
<dbReference type="EMBL" id="KE346364">
    <property type="protein sequence ID" value="KJE92983.1"/>
    <property type="molecule type" value="Genomic_DNA"/>
</dbReference>
<dbReference type="MEROPS" id="M80.A02"/>
<dbReference type="PANTHER" id="PTHR47796">
    <property type="entry name" value="ZINC METALLOPROTEINASE-LIKE PROTEIN"/>
    <property type="match status" value="1"/>
</dbReference>
<dbReference type="SUPFAM" id="SSF143503">
    <property type="entry name" value="PUG domain-like"/>
    <property type="match status" value="1"/>
</dbReference>
<dbReference type="PhylomeDB" id="A0A0D2WQ32"/>
<keyword evidence="4" id="KW-1185">Reference proteome</keyword>
<evidence type="ECO:0000256" key="1">
    <source>
        <dbReference type="SAM" id="MobiDB-lite"/>
    </source>
</evidence>